<organism evidence="1 2">
    <name type="scientific">Populus tomentosa</name>
    <name type="common">Chinese white poplar</name>
    <dbReference type="NCBI Taxonomy" id="118781"/>
    <lineage>
        <taxon>Eukaryota</taxon>
        <taxon>Viridiplantae</taxon>
        <taxon>Streptophyta</taxon>
        <taxon>Embryophyta</taxon>
        <taxon>Tracheophyta</taxon>
        <taxon>Spermatophyta</taxon>
        <taxon>Magnoliopsida</taxon>
        <taxon>eudicotyledons</taxon>
        <taxon>Gunneridae</taxon>
        <taxon>Pentapetalae</taxon>
        <taxon>rosids</taxon>
        <taxon>fabids</taxon>
        <taxon>Malpighiales</taxon>
        <taxon>Salicaceae</taxon>
        <taxon>Saliceae</taxon>
        <taxon>Populus</taxon>
    </lineage>
</organism>
<accession>A0A8X8DDU0</accession>
<protein>
    <submittedName>
        <fullName evidence="1">Uncharacterized protein</fullName>
    </submittedName>
</protein>
<reference evidence="1" key="1">
    <citation type="journal article" date="2020" name="bioRxiv">
        <title>Hybrid origin of Populus tomentosa Carr. identified through genome sequencing and phylogenomic analysis.</title>
        <authorList>
            <person name="An X."/>
            <person name="Gao K."/>
            <person name="Chen Z."/>
            <person name="Li J."/>
            <person name="Yang X."/>
            <person name="Yang X."/>
            <person name="Zhou J."/>
            <person name="Guo T."/>
            <person name="Zhao T."/>
            <person name="Huang S."/>
            <person name="Miao D."/>
            <person name="Khan W.U."/>
            <person name="Rao P."/>
            <person name="Ye M."/>
            <person name="Lei B."/>
            <person name="Liao W."/>
            <person name="Wang J."/>
            <person name="Ji L."/>
            <person name="Li Y."/>
            <person name="Guo B."/>
            <person name="Mustafa N.S."/>
            <person name="Li S."/>
            <person name="Yun Q."/>
            <person name="Keller S.R."/>
            <person name="Mao J."/>
            <person name="Zhang R."/>
            <person name="Strauss S.H."/>
        </authorList>
    </citation>
    <scope>NUCLEOTIDE SEQUENCE</scope>
    <source>
        <strain evidence="1">GM15</strain>
        <tissue evidence="1">Leaf</tissue>
    </source>
</reference>
<evidence type="ECO:0000313" key="1">
    <source>
        <dbReference type="EMBL" id="KAG6789189.1"/>
    </source>
</evidence>
<dbReference type="Proteomes" id="UP000886885">
    <property type="component" value="Chromosome 1D"/>
</dbReference>
<gene>
    <name evidence="1" type="ORF">POTOM_005279</name>
</gene>
<evidence type="ECO:0000313" key="2">
    <source>
        <dbReference type="Proteomes" id="UP000886885"/>
    </source>
</evidence>
<dbReference type="AlphaFoldDB" id="A0A8X8DDU0"/>
<keyword evidence="2" id="KW-1185">Reference proteome</keyword>
<dbReference type="EMBL" id="JAAWWB010000002">
    <property type="protein sequence ID" value="KAG6789189.1"/>
    <property type="molecule type" value="Genomic_DNA"/>
</dbReference>
<comment type="caution">
    <text evidence="1">The sequence shown here is derived from an EMBL/GenBank/DDBJ whole genome shotgun (WGS) entry which is preliminary data.</text>
</comment>
<sequence length="162" mass="17852">MLPPAKKLILQLSMASEECAAFSAGRKIFRYYYGVDEDSIAVAGKGRLLLISAGTMKTPLLPLHGNDHALLLLLRGVVAGTVHGCHAAPFTVAPSVVILFMAETGDHDGAAKDFVDVALVHHMLVQSCYWRMIFHLCHCCVPVQTVENEEIPCWRRDKLYYG</sequence>
<name>A0A8X8DDU0_POPTO</name>
<proteinExistence type="predicted"/>